<name>A0ABY0FPE1_9BACT</name>
<evidence type="ECO:0000259" key="1">
    <source>
        <dbReference type="Pfam" id="PF00462"/>
    </source>
</evidence>
<dbReference type="Pfam" id="PF00462">
    <property type="entry name" value="Glutaredoxin"/>
    <property type="match status" value="1"/>
</dbReference>
<accession>A0ABY0FPE1</accession>
<gene>
    <name evidence="2" type="ORF">G3RUM_00142</name>
</gene>
<proteinExistence type="predicted"/>
<dbReference type="Gene3D" id="3.40.30.10">
    <property type="entry name" value="Glutaredoxin"/>
    <property type="match status" value="1"/>
</dbReference>
<reference evidence="2 3" key="1">
    <citation type="journal article" date="2018" name="bioRxiv">
        <title>Evidence of independent acquisition and adaption of ultra-small bacteria to human hosts across the highly diverse yet reduced genomes of the phylum Saccharibacteria.</title>
        <authorList>
            <person name="McLean J.S."/>
            <person name="Bor B."/>
            <person name="To T.T."/>
            <person name="Liu Q."/>
            <person name="Kearns K.A."/>
            <person name="Solden L.M."/>
            <person name="Wrighton K.C."/>
            <person name="He X."/>
            <person name="Shi W."/>
        </authorList>
    </citation>
    <scope>NUCLEOTIDE SEQUENCE [LARGE SCALE GENOMIC DNA]</scope>
    <source>
        <strain evidence="2 3">TM7_G3_2_Rum_HOT_351B</strain>
    </source>
</reference>
<protein>
    <recommendedName>
        <fullName evidence="1">Glutaredoxin domain-containing protein</fullName>
    </recommendedName>
</protein>
<reference evidence="2 3" key="2">
    <citation type="journal article" date="2020" name="Cell Rep.">
        <title>Acquisition and Adaptation of Ultra-small Parasitic Reduced Genome Bacteria to Mammalian Hosts.</title>
        <authorList>
            <person name="McLean J.S."/>
            <person name="Bor B."/>
            <person name="Kerns K.A."/>
            <person name="Liu Q."/>
            <person name="To T.T."/>
            <person name="Solden L."/>
            <person name="Hendrickson E.L."/>
            <person name="Wrighton K."/>
            <person name="Shi W."/>
            <person name="He X."/>
        </authorList>
    </citation>
    <scope>NUCLEOTIDE SEQUENCE [LARGE SCALE GENOMIC DNA]</scope>
    <source>
        <strain evidence="2 3">TM7_G3_2_Rum_HOT_351B</strain>
    </source>
</reference>
<dbReference type="EMBL" id="PRLM01000001">
    <property type="protein sequence ID" value="RYC75199.1"/>
    <property type="molecule type" value="Genomic_DNA"/>
</dbReference>
<keyword evidence="3" id="KW-1185">Reference proteome</keyword>
<dbReference type="SUPFAM" id="SSF52833">
    <property type="entry name" value="Thioredoxin-like"/>
    <property type="match status" value="1"/>
</dbReference>
<feature type="domain" description="Glutaredoxin" evidence="1">
    <location>
        <begin position="2"/>
        <end position="38"/>
    </location>
</feature>
<dbReference type="InterPro" id="IPR002109">
    <property type="entry name" value="Glutaredoxin"/>
</dbReference>
<evidence type="ECO:0000313" key="3">
    <source>
        <dbReference type="Proteomes" id="UP001191019"/>
    </source>
</evidence>
<dbReference type="Proteomes" id="UP001191019">
    <property type="component" value="Unassembled WGS sequence"/>
</dbReference>
<dbReference type="RefSeq" id="WP_129734409.1">
    <property type="nucleotide sequence ID" value="NZ_PRLM01000001.1"/>
</dbReference>
<comment type="caution">
    <text evidence="2">The sequence shown here is derived from an EMBL/GenBank/DDBJ whole genome shotgun (WGS) entry which is preliminary data.</text>
</comment>
<dbReference type="CDD" id="cd02976">
    <property type="entry name" value="NrdH"/>
    <property type="match status" value="1"/>
</dbReference>
<evidence type="ECO:0000313" key="2">
    <source>
        <dbReference type="EMBL" id="RYC75199.1"/>
    </source>
</evidence>
<dbReference type="InterPro" id="IPR036249">
    <property type="entry name" value="Thioredoxin-like_sf"/>
</dbReference>
<organism evidence="2 3">
    <name type="scientific">Candidatus Nanosyncoccus alces</name>
    <dbReference type="NCBI Taxonomy" id="2171997"/>
    <lineage>
        <taxon>Bacteria</taxon>
        <taxon>Candidatus Saccharimonadota</taxon>
        <taxon>Candidatus Nanosyncoccalia</taxon>
        <taxon>Candidatus Nanosyncoccales</taxon>
        <taxon>Candidatus Nanosyncoccaceae</taxon>
        <taxon>Candidatus Nanosyncoccus</taxon>
    </lineage>
</organism>
<sequence length="67" mass="7570">MIKVYTTMACAYCHALMDWLDDMGVEYTEVDATKYPEIISVPVTEINGERIVGFDRPAIKKALKRSA</sequence>